<accession>A0ABW0CB02</accession>
<protein>
    <submittedName>
        <fullName evidence="2">GNAT family N-acetyltransferase</fullName>
    </submittedName>
</protein>
<dbReference type="PROSITE" id="PS51186">
    <property type="entry name" value="GNAT"/>
    <property type="match status" value="1"/>
</dbReference>
<dbReference type="SUPFAM" id="SSF55729">
    <property type="entry name" value="Acyl-CoA N-acyltransferases (Nat)"/>
    <property type="match status" value="1"/>
</dbReference>
<gene>
    <name evidence="2" type="ORF">ACFPH8_13895</name>
</gene>
<dbReference type="InterPro" id="IPR016181">
    <property type="entry name" value="Acyl_CoA_acyltransferase"/>
</dbReference>
<evidence type="ECO:0000259" key="1">
    <source>
        <dbReference type="PROSITE" id="PS51186"/>
    </source>
</evidence>
<dbReference type="Pfam" id="PF00583">
    <property type="entry name" value="Acetyltransf_1"/>
    <property type="match status" value="1"/>
</dbReference>
<proteinExistence type="predicted"/>
<dbReference type="EMBL" id="JBHSLA010000006">
    <property type="protein sequence ID" value="MFC5196428.1"/>
    <property type="molecule type" value="Genomic_DNA"/>
</dbReference>
<dbReference type="Proteomes" id="UP001596162">
    <property type="component" value="Unassembled WGS sequence"/>
</dbReference>
<sequence length="159" mass="18252">MTTNFHKIDQFNYCVKPISAEETYAVRQPVLRAGRPIEDCVFKGDKLASTCHLGLFYKETIIGVATYIKNKNAVFPEELQYQLRGMAILKNHQQKGLGALLIRAGEAKLLKMKVDRLWFNAREVATKFYAKHGYQIEGDSFNIESIGIHFLMTKKLFYV</sequence>
<organism evidence="2 3">
    <name type="scientific">Bizionia hallyeonensis</name>
    <dbReference type="NCBI Taxonomy" id="1123757"/>
    <lineage>
        <taxon>Bacteria</taxon>
        <taxon>Pseudomonadati</taxon>
        <taxon>Bacteroidota</taxon>
        <taxon>Flavobacteriia</taxon>
        <taxon>Flavobacteriales</taxon>
        <taxon>Flavobacteriaceae</taxon>
        <taxon>Bizionia</taxon>
    </lineage>
</organism>
<dbReference type="CDD" id="cd04301">
    <property type="entry name" value="NAT_SF"/>
    <property type="match status" value="1"/>
</dbReference>
<evidence type="ECO:0000313" key="3">
    <source>
        <dbReference type="Proteomes" id="UP001596162"/>
    </source>
</evidence>
<dbReference type="RefSeq" id="WP_376861841.1">
    <property type="nucleotide sequence ID" value="NZ_JBHSLA010000006.1"/>
</dbReference>
<comment type="caution">
    <text evidence="2">The sequence shown here is derived from an EMBL/GenBank/DDBJ whole genome shotgun (WGS) entry which is preliminary data.</text>
</comment>
<feature type="domain" description="N-acetyltransferase" evidence="1">
    <location>
        <begin position="13"/>
        <end position="157"/>
    </location>
</feature>
<keyword evidence="3" id="KW-1185">Reference proteome</keyword>
<evidence type="ECO:0000313" key="2">
    <source>
        <dbReference type="EMBL" id="MFC5196428.1"/>
    </source>
</evidence>
<dbReference type="Gene3D" id="3.40.630.30">
    <property type="match status" value="1"/>
</dbReference>
<dbReference type="InterPro" id="IPR000182">
    <property type="entry name" value="GNAT_dom"/>
</dbReference>
<name>A0ABW0CB02_9FLAO</name>
<reference evidence="3" key="1">
    <citation type="journal article" date="2019" name="Int. J. Syst. Evol. Microbiol.">
        <title>The Global Catalogue of Microorganisms (GCM) 10K type strain sequencing project: providing services to taxonomists for standard genome sequencing and annotation.</title>
        <authorList>
            <consortium name="The Broad Institute Genomics Platform"/>
            <consortium name="The Broad Institute Genome Sequencing Center for Infectious Disease"/>
            <person name="Wu L."/>
            <person name="Ma J."/>
        </authorList>
    </citation>
    <scope>NUCLEOTIDE SEQUENCE [LARGE SCALE GENOMIC DNA]</scope>
    <source>
        <strain evidence="3">JCM 17978</strain>
    </source>
</reference>